<sequence length="74" mass="7989">MEVANFCGCDSSISQSSVHSCFVCIVCCFVCIVCYPICFSLLNIDQLMILHVAGKVDGANFTKPAMLIFSSLIS</sequence>
<reference evidence="2" key="3">
    <citation type="submission" date="2022-01" db="UniProtKB">
        <authorList>
            <consortium name="EnsemblPlants"/>
        </authorList>
    </citation>
    <scope>IDENTIFICATION</scope>
    <source>
        <strain evidence="2">subsp. vulgare</strain>
    </source>
</reference>
<keyword evidence="1" id="KW-0472">Membrane</keyword>
<organism evidence="2 3">
    <name type="scientific">Hordeum vulgare subsp. vulgare</name>
    <name type="common">Domesticated barley</name>
    <dbReference type="NCBI Taxonomy" id="112509"/>
    <lineage>
        <taxon>Eukaryota</taxon>
        <taxon>Viridiplantae</taxon>
        <taxon>Streptophyta</taxon>
        <taxon>Embryophyta</taxon>
        <taxon>Tracheophyta</taxon>
        <taxon>Spermatophyta</taxon>
        <taxon>Magnoliopsida</taxon>
        <taxon>Liliopsida</taxon>
        <taxon>Poales</taxon>
        <taxon>Poaceae</taxon>
        <taxon>BOP clade</taxon>
        <taxon>Pooideae</taxon>
        <taxon>Triticodae</taxon>
        <taxon>Triticeae</taxon>
        <taxon>Hordeinae</taxon>
        <taxon>Hordeum</taxon>
    </lineage>
</organism>
<keyword evidence="1" id="KW-0812">Transmembrane</keyword>
<dbReference type="Proteomes" id="UP000011116">
    <property type="component" value="Chromosome 6H"/>
</dbReference>
<dbReference type="EnsemblPlants" id="HORVU.MOREX.r3.6HG0582870.1">
    <property type="protein sequence ID" value="HORVU.MOREX.r3.6HG0582870.1.CDS1"/>
    <property type="gene ID" value="HORVU.MOREX.r3.6HG0582870"/>
</dbReference>
<accession>A0A8I6Y1P5</accession>
<proteinExistence type="predicted"/>
<evidence type="ECO:0000313" key="2">
    <source>
        <dbReference type="EnsemblPlants" id="HORVU.MOREX.r3.6HG0582870.1.CDS1"/>
    </source>
</evidence>
<dbReference type="Gramene" id="HORVU.MOREX.r2.6HG0483190.1">
    <property type="protein sequence ID" value="HORVU.MOREX.r2.6HG0483190.1.CDS.1"/>
    <property type="gene ID" value="HORVU.MOREX.r2.6HG0483190"/>
</dbReference>
<reference evidence="3" key="1">
    <citation type="journal article" date="2012" name="Nature">
        <title>A physical, genetic and functional sequence assembly of the barley genome.</title>
        <authorList>
            <consortium name="The International Barley Genome Sequencing Consortium"/>
            <person name="Mayer K.F."/>
            <person name="Waugh R."/>
            <person name="Brown J.W."/>
            <person name="Schulman A."/>
            <person name="Langridge P."/>
            <person name="Platzer M."/>
            <person name="Fincher G.B."/>
            <person name="Muehlbauer G.J."/>
            <person name="Sato K."/>
            <person name="Close T.J."/>
            <person name="Wise R.P."/>
            <person name="Stein N."/>
        </authorList>
    </citation>
    <scope>NUCLEOTIDE SEQUENCE [LARGE SCALE GENOMIC DNA]</scope>
    <source>
        <strain evidence="3">cv. Morex</strain>
    </source>
</reference>
<protein>
    <submittedName>
        <fullName evidence="2">Uncharacterized protein</fullName>
    </submittedName>
</protein>
<reference evidence="2" key="2">
    <citation type="submission" date="2020-10" db="EMBL/GenBank/DDBJ databases">
        <authorList>
            <person name="Scholz U."/>
            <person name="Mascher M."/>
            <person name="Fiebig A."/>
        </authorList>
    </citation>
    <scope>NUCLEOTIDE SEQUENCE [LARGE SCALE GENOMIC DNA]</scope>
    <source>
        <strain evidence="2">cv. Morex</strain>
    </source>
</reference>
<feature type="transmembrane region" description="Helical" evidence="1">
    <location>
        <begin position="21"/>
        <end position="42"/>
    </location>
</feature>
<evidence type="ECO:0000313" key="3">
    <source>
        <dbReference type="Proteomes" id="UP000011116"/>
    </source>
</evidence>
<name>A0A8I6Y1P5_HORVV</name>
<dbReference type="AlphaFoldDB" id="A0A8I6Y1P5"/>
<dbReference type="Gramene" id="HORVU.MOREX.r3.6HG0582870.1">
    <property type="protein sequence ID" value="HORVU.MOREX.r3.6HG0582870.1.CDS1"/>
    <property type="gene ID" value="HORVU.MOREX.r3.6HG0582870"/>
</dbReference>
<keyword evidence="1" id="KW-1133">Transmembrane helix</keyword>
<keyword evidence="3" id="KW-1185">Reference proteome</keyword>
<evidence type="ECO:0000256" key="1">
    <source>
        <dbReference type="SAM" id="Phobius"/>
    </source>
</evidence>